<dbReference type="GO" id="GO:0003677">
    <property type="term" value="F:DNA binding"/>
    <property type="evidence" value="ECO:0007669"/>
    <property type="project" value="UniProtKB-KW"/>
</dbReference>
<evidence type="ECO:0000313" key="1">
    <source>
        <dbReference type="EMBL" id="PSS36045.1"/>
    </source>
</evidence>
<dbReference type="STRING" id="1590841.A0A2R6S183"/>
<evidence type="ECO:0000313" key="2">
    <source>
        <dbReference type="Proteomes" id="UP000241394"/>
    </source>
</evidence>
<accession>A0A2R6S183</accession>
<dbReference type="InParanoid" id="A0A2R6S183"/>
<reference evidence="1 2" key="1">
    <citation type="submission" date="2017-07" db="EMBL/GenBank/DDBJ databases">
        <title>An improved, manually edited Actinidia chinensis var. chinensis (kiwifruit) genome highlights the challenges associated with draft genomes and gene prediction in plants.</title>
        <authorList>
            <person name="Pilkington S."/>
            <person name="Crowhurst R."/>
            <person name="Hilario E."/>
            <person name="Nardozza S."/>
            <person name="Fraser L."/>
            <person name="Peng Y."/>
            <person name="Gunaseelan K."/>
            <person name="Simpson R."/>
            <person name="Tahir J."/>
            <person name="Deroles S."/>
            <person name="Templeton K."/>
            <person name="Luo Z."/>
            <person name="Davy M."/>
            <person name="Cheng C."/>
            <person name="Mcneilage M."/>
            <person name="Scaglione D."/>
            <person name="Liu Y."/>
            <person name="Zhang Q."/>
            <person name="Datson P."/>
            <person name="De Silva N."/>
            <person name="Gardiner S."/>
            <person name="Bassett H."/>
            <person name="Chagne D."/>
            <person name="Mccallum J."/>
            <person name="Dzierzon H."/>
            <person name="Deng C."/>
            <person name="Wang Y.-Y."/>
            <person name="Barron N."/>
            <person name="Manako K."/>
            <person name="Bowen J."/>
            <person name="Foster T."/>
            <person name="Erridge Z."/>
            <person name="Tiffin H."/>
            <person name="Waite C."/>
            <person name="Davies K."/>
            <person name="Grierson E."/>
            <person name="Laing W."/>
            <person name="Kirk R."/>
            <person name="Chen X."/>
            <person name="Wood M."/>
            <person name="Montefiori M."/>
            <person name="Brummell D."/>
            <person name="Schwinn K."/>
            <person name="Catanach A."/>
            <person name="Fullerton C."/>
            <person name="Li D."/>
            <person name="Meiyalaghan S."/>
            <person name="Nieuwenhuizen N."/>
            <person name="Read N."/>
            <person name="Prakash R."/>
            <person name="Hunter D."/>
            <person name="Zhang H."/>
            <person name="Mckenzie M."/>
            <person name="Knabel M."/>
            <person name="Harris A."/>
            <person name="Allan A."/>
            <person name="Chen A."/>
            <person name="Janssen B."/>
            <person name="Plunkett B."/>
            <person name="Dwamena C."/>
            <person name="Voogd C."/>
            <person name="Leif D."/>
            <person name="Lafferty D."/>
            <person name="Souleyre E."/>
            <person name="Varkonyi-Gasic E."/>
            <person name="Gambi F."/>
            <person name="Hanley J."/>
            <person name="Yao J.-L."/>
            <person name="Cheung J."/>
            <person name="David K."/>
            <person name="Warren B."/>
            <person name="Marsh K."/>
            <person name="Snowden K."/>
            <person name="Lin-Wang K."/>
            <person name="Brian L."/>
            <person name="Martinez-Sanchez M."/>
            <person name="Wang M."/>
            <person name="Ileperuma N."/>
            <person name="Macnee N."/>
            <person name="Campin R."/>
            <person name="Mcatee P."/>
            <person name="Drummond R."/>
            <person name="Espley R."/>
            <person name="Ireland H."/>
            <person name="Wu R."/>
            <person name="Atkinson R."/>
            <person name="Karunairetnam S."/>
            <person name="Bulley S."/>
            <person name="Chunkath S."/>
            <person name="Hanley Z."/>
            <person name="Storey R."/>
            <person name="Thrimawithana A."/>
            <person name="Thomson S."/>
            <person name="David C."/>
            <person name="Testolin R."/>
        </authorList>
    </citation>
    <scope>NUCLEOTIDE SEQUENCE [LARGE SCALE GENOMIC DNA]</scope>
    <source>
        <strain evidence="2">cv. Red5</strain>
        <tissue evidence="1">Young leaf</tissue>
    </source>
</reference>
<dbReference type="AlphaFoldDB" id="A0A2R6S183"/>
<keyword evidence="2" id="KW-1185">Reference proteome</keyword>
<protein>
    <submittedName>
        <fullName evidence="1">Homeobox protein like</fullName>
    </submittedName>
</protein>
<gene>
    <name evidence="1" type="ORF">CEY00_Acc00549</name>
</gene>
<proteinExistence type="predicted"/>
<keyword evidence="1" id="KW-0238">DNA-binding</keyword>
<sequence>MHGLFRPFVLDSEDSIIGVDNGGLEGEQIRTVSLLLHGVVSGLVGLTEGYFPQPDRSAPDHRCHAMQTHRRQSPFSRNGKRPRDLLNPKAVKYMQSVFSIKDAMTKKESPEISALFDVTVSQVREFITSQRSRVRKFVCLSREKALRSNSSKEVQDGVPVSTDPATPIYPVPLSCVGPASSEERPCCSTQEETLPGLGDSNRHFLENIFSFMRKEETFSGQVKLMEWILQIQNSSVLYWYSSQYLMNMAFCEQTWKI</sequence>
<keyword evidence="1" id="KW-0371">Homeobox</keyword>
<dbReference type="EMBL" id="NKQK01000001">
    <property type="protein sequence ID" value="PSS36045.1"/>
    <property type="molecule type" value="Genomic_DNA"/>
</dbReference>
<dbReference type="OrthoDB" id="1706354at2759"/>
<dbReference type="Gramene" id="PSS36045">
    <property type="protein sequence ID" value="PSS36045"/>
    <property type="gene ID" value="CEY00_Acc00549"/>
</dbReference>
<comment type="caution">
    <text evidence="1">The sequence shown here is derived from an EMBL/GenBank/DDBJ whole genome shotgun (WGS) entry which is preliminary data.</text>
</comment>
<organism evidence="1 2">
    <name type="scientific">Actinidia chinensis var. chinensis</name>
    <name type="common">Chinese soft-hair kiwi</name>
    <dbReference type="NCBI Taxonomy" id="1590841"/>
    <lineage>
        <taxon>Eukaryota</taxon>
        <taxon>Viridiplantae</taxon>
        <taxon>Streptophyta</taxon>
        <taxon>Embryophyta</taxon>
        <taxon>Tracheophyta</taxon>
        <taxon>Spermatophyta</taxon>
        <taxon>Magnoliopsida</taxon>
        <taxon>eudicotyledons</taxon>
        <taxon>Gunneridae</taxon>
        <taxon>Pentapetalae</taxon>
        <taxon>asterids</taxon>
        <taxon>Ericales</taxon>
        <taxon>Actinidiaceae</taxon>
        <taxon>Actinidia</taxon>
    </lineage>
</organism>
<reference evidence="2" key="2">
    <citation type="journal article" date="2018" name="BMC Genomics">
        <title>A manually annotated Actinidia chinensis var. chinensis (kiwifruit) genome highlights the challenges associated with draft genomes and gene prediction in plants.</title>
        <authorList>
            <person name="Pilkington S.M."/>
            <person name="Crowhurst R."/>
            <person name="Hilario E."/>
            <person name="Nardozza S."/>
            <person name="Fraser L."/>
            <person name="Peng Y."/>
            <person name="Gunaseelan K."/>
            <person name="Simpson R."/>
            <person name="Tahir J."/>
            <person name="Deroles S.C."/>
            <person name="Templeton K."/>
            <person name="Luo Z."/>
            <person name="Davy M."/>
            <person name="Cheng C."/>
            <person name="McNeilage M."/>
            <person name="Scaglione D."/>
            <person name="Liu Y."/>
            <person name="Zhang Q."/>
            <person name="Datson P."/>
            <person name="De Silva N."/>
            <person name="Gardiner S.E."/>
            <person name="Bassett H."/>
            <person name="Chagne D."/>
            <person name="McCallum J."/>
            <person name="Dzierzon H."/>
            <person name="Deng C."/>
            <person name="Wang Y.Y."/>
            <person name="Barron L."/>
            <person name="Manako K."/>
            <person name="Bowen J."/>
            <person name="Foster T.M."/>
            <person name="Erridge Z.A."/>
            <person name="Tiffin H."/>
            <person name="Waite C.N."/>
            <person name="Davies K.M."/>
            <person name="Grierson E.P."/>
            <person name="Laing W.A."/>
            <person name="Kirk R."/>
            <person name="Chen X."/>
            <person name="Wood M."/>
            <person name="Montefiori M."/>
            <person name="Brummell D.A."/>
            <person name="Schwinn K.E."/>
            <person name="Catanach A."/>
            <person name="Fullerton C."/>
            <person name="Li D."/>
            <person name="Meiyalaghan S."/>
            <person name="Nieuwenhuizen N."/>
            <person name="Read N."/>
            <person name="Prakash R."/>
            <person name="Hunter D."/>
            <person name="Zhang H."/>
            <person name="McKenzie M."/>
            <person name="Knabel M."/>
            <person name="Harris A."/>
            <person name="Allan A.C."/>
            <person name="Gleave A."/>
            <person name="Chen A."/>
            <person name="Janssen B.J."/>
            <person name="Plunkett B."/>
            <person name="Ampomah-Dwamena C."/>
            <person name="Voogd C."/>
            <person name="Leif D."/>
            <person name="Lafferty D."/>
            <person name="Souleyre E.J.F."/>
            <person name="Varkonyi-Gasic E."/>
            <person name="Gambi F."/>
            <person name="Hanley J."/>
            <person name="Yao J.L."/>
            <person name="Cheung J."/>
            <person name="David K.M."/>
            <person name="Warren B."/>
            <person name="Marsh K."/>
            <person name="Snowden K.C."/>
            <person name="Lin-Wang K."/>
            <person name="Brian L."/>
            <person name="Martinez-Sanchez M."/>
            <person name="Wang M."/>
            <person name="Ileperuma N."/>
            <person name="Macnee N."/>
            <person name="Campin R."/>
            <person name="McAtee P."/>
            <person name="Drummond R.S.M."/>
            <person name="Espley R.V."/>
            <person name="Ireland H.S."/>
            <person name="Wu R."/>
            <person name="Atkinson R.G."/>
            <person name="Karunairetnam S."/>
            <person name="Bulley S."/>
            <person name="Chunkath S."/>
            <person name="Hanley Z."/>
            <person name="Storey R."/>
            <person name="Thrimawithana A.H."/>
            <person name="Thomson S."/>
            <person name="David C."/>
            <person name="Testolin R."/>
            <person name="Huang H."/>
            <person name="Hellens R.P."/>
            <person name="Schaffer R.J."/>
        </authorList>
    </citation>
    <scope>NUCLEOTIDE SEQUENCE [LARGE SCALE GENOMIC DNA]</scope>
    <source>
        <strain evidence="2">cv. Red5</strain>
    </source>
</reference>
<dbReference type="Proteomes" id="UP000241394">
    <property type="component" value="Chromosome LG1"/>
</dbReference>
<name>A0A2R6S183_ACTCC</name>